<comment type="caution">
    <text evidence="2">The sequence shown here is derived from an EMBL/GenBank/DDBJ whole genome shotgun (WGS) entry which is preliminary data.</text>
</comment>
<dbReference type="SUPFAM" id="SSF53167">
    <property type="entry name" value="Purine and uridine phosphorylases"/>
    <property type="match status" value="1"/>
</dbReference>
<feature type="signal peptide" evidence="1">
    <location>
        <begin position="1"/>
        <end position="20"/>
    </location>
</feature>
<dbReference type="Proteomes" id="UP000663828">
    <property type="component" value="Unassembled WGS sequence"/>
</dbReference>
<proteinExistence type="predicted"/>
<dbReference type="EMBL" id="CAJNOR010015776">
    <property type="protein sequence ID" value="CAF1683236.1"/>
    <property type="molecule type" value="Genomic_DNA"/>
</dbReference>
<dbReference type="GO" id="GO:0009116">
    <property type="term" value="P:nucleoside metabolic process"/>
    <property type="evidence" value="ECO:0007669"/>
    <property type="project" value="InterPro"/>
</dbReference>
<gene>
    <name evidence="2" type="ORF">XAT740_LOCUS61133</name>
</gene>
<protein>
    <submittedName>
        <fullName evidence="2">Uncharacterized protein</fullName>
    </submittedName>
</protein>
<accession>A0A816H590</accession>
<feature type="chain" id="PRO_5032990943" evidence="1">
    <location>
        <begin position="21"/>
        <end position="121"/>
    </location>
</feature>
<keyword evidence="3" id="KW-1185">Reference proteome</keyword>
<evidence type="ECO:0000256" key="1">
    <source>
        <dbReference type="SAM" id="SignalP"/>
    </source>
</evidence>
<feature type="non-terminal residue" evidence="2">
    <location>
        <position position="1"/>
    </location>
</feature>
<evidence type="ECO:0000313" key="2">
    <source>
        <dbReference type="EMBL" id="CAF1683236.1"/>
    </source>
</evidence>
<name>A0A816H590_ADIRI</name>
<organism evidence="2 3">
    <name type="scientific">Adineta ricciae</name>
    <name type="common">Rotifer</name>
    <dbReference type="NCBI Taxonomy" id="249248"/>
    <lineage>
        <taxon>Eukaryota</taxon>
        <taxon>Metazoa</taxon>
        <taxon>Spiralia</taxon>
        <taxon>Gnathifera</taxon>
        <taxon>Rotifera</taxon>
        <taxon>Eurotatoria</taxon>
        <taxon>Bdelloidea</taxon>
        <taxon>Adinetida</taxon>
        <taxon>Adinetidae</taxon>
        <taxon>Adineta</taxon>
    </lineage>
</organism>
<keyword evidence="1" id="KW-0732">Signal</keyword>
<sequence length="121" mass="13445">FLKVLLLDVLEKILITGTAGAMGDRFKIGSFVTPAFWVDSNSVLSLNWIQPLPDTPVAGKYKQVSTPLIESEQWVKEHSFLDLVDVEGGYIMNELKNSGLEVYLVYIVSDQIGIKNADLTQ</sequence>
<dbReference type="Gene3D" id="3.40.50.1580">
    <property type="entry name" value="Nucleoside phosphorylase domain"/>
    <property type="match status" value="1"/>
</dbReference>
<evidence type="ECO:0000313" key="3">
    <source>
        <dbReference type="Proteomes" id="UP000663828"/>
    </source>
</evidence>
<dbReference type="AlphaFoldDB" id="A0A816H590"/>
<dbReference type="InterPro" id="IPR035994">
    <property type="entry name" value="Nucleoside_phosphorylase_sf"/>
</dbReference>
<reference evidence="2" key="1">
    <citation type="submission" date="2021-02" db="EMBL/GenBank/DDBJ databases">
        <authorList>
            <person name="Nowell W R."/>
        </authorList>
    </citation>
    <scope>NUCLEOTIDE SEQUENCE</scope>
</reference>
<dbReference type="GO" id="GO:0003824">
    <property type="term" value="F:catalytic activity"/>
    <property type="evidence" value="ECO:0007669"/>
    <property type="project" value="InterPro"/>
</dbReference>